<protein>
    <submittedName>
        <fullName evidence="1">Uncharacterized protein</fullName>
    </submittedName>
</protein>
<organism evidence="1 2">
    <name type="scientific">Amycolatopsis bartoniae</name>
    <dbReference type="NCBI Taxonomy" id="941986"/>
    <lineage>
        <taxon>Bacteria</taxon>
        <taxon>Bacillati</taxon>
        <taxon>Actinomycetota</taxon>
        <taxon>Actinomycetes</taxon>
        <taxon>Pseudonocardiales</taxon>
        <taxon>Pseudonocardiaceae</taxon>
        <taxon>Amycolatopsis</taxon>
    </lineage>
</organism>
<name>A0A8H9J624_9PSEU</name>
<comment type="caution">
    <text evidence="1">The sequence shown here is derived from an EMBL/GenBank/DDBJ whole genome shotgun (WGS) entry which is preliminary data.</text>
</comment>
<evidence type="ECO:0000313" key="1">
    <source>
        <dbReference type="EMBL" id="GHF80116.1"/>
    </source>
</evidence>
<dbReference type="EMBL" id="BNAV01000013">
    <property type="protein sequence ID" value="GHF80116.1"/>
    <property type="molecule type" value="Genomic_DNA"/>
</dbReference>
<keyword evidence="2" id="KW-1185">Reference proteome</keyword>
<gene>
    <name evidence="1" type="ORF">GCM10017566_62960</name>
</gene>
<sequence length="64" mass="7098">MTAEACGRCGAQRAAERDPAVLLAWVSEREDGAQRWLCPRCARDHVRDIESKLPTEYWSGPGPA</sequence>
<reference evidence="1" key="1">
    <citation type="journal article" date="2014" name="Int. J. Syst. Evol. Microbiol.">
        <title>Complete genome sequence of Corynebacterium casei LMG S-19264T (=DSM 44701T), isolated from a smear-ripened cheese.</title>
        <authorList>
            <consortium name="US DOE Joint Genome Institute (JGI-PGF)"/>
            <person name="Walter F."/>
            <person name="Albersmeier A."/>
            <person name="Kalinowski J."/>
            <person name="Ruckert C."/>
        </authorList>
    </citation>
    <scope>NUCLEOTIDE SEQUENCE</scope>
    <source>
        <strain evidence="1">CGMCC 4.7679</strain>
    </source>
</reference>
<dbReference type="OrthoDB" id="3578149at2"/>
<accession>A0A8H9J624</accession>
<reference evidence="1" key="2">
    <citation type="submission" date="2020-09" db="EMBL/GenBank/DDBJ databases">
        <authorList>
            <person name="Sun Q."/>
            <person name="Zhou Y."/>
        </authorList>
    </citation>
    <scope>NUCLEOTIDE SEQUENCE</scope>
    <source>
        <strain evidence="1">CGMCC 4.7679</strain>
    </source>
</reference>
<proteinExistence type="predicted"/>
<dbReference type="Proteomes" id="UP000658656">
    <property type="component" value="Unassembled WGS sequence"/>
</dbReference>
<dbReference type="AlphaFoldDB" id="A0A8H9J624"/>
<dbReference type="RefSeq" id="WP_145939326.1">
    <property type="nucleotide sequence ID" value="NZ_BNAV01000013.1"/>
</dbReference>
<evidence type="ECO:0000313" key="2">
    <source>
        <dbReference type="Proteomes" id="UP000658656"/>
    </source>
</evidence>